<evidence type="ECO:0000259" key="3">
    <source>
        <dbReference type="PROSITE" id="PS50801"/>
    </source>
</evidence>
<comment type="caution">
    <text evidence="4">The sequence shown here is derived from an EMBL/GenBank/DDBJ whole genome shotgun (WGS) entry which is preliminary data.</text>
</comment>
<evidence type="ECO:0000256" key="2">
    <source>
        <dbReference type="RuleBase" id="RU003749"/>
    </source>
</evidence>
<accession>A0ABW0ZH48</accession>
<dbReference type="CDD" id="cd07043">
    <property type="entry name" value="STAS_anti-anti-sigma_factors"/>
    <property type="match status" value="1"/>
</dbReference>
<evidence type="ECO:0000313" key="5">
    <source>
        <dbReference type="Proteomes" id="UP001596072"/>
    </source>
</evidence>
<dbReference type="SUPFAM" id="SSF52091">
    <property type="entry name" value="SpoIIaa-like"/>
    <property type="match status" value="1"/>
</dbReference>
<name>A0ABW0ZH48_9ACTN</name>
<dbReference type="PROSITE" id="PS50801">
    <property type="entry name" value="STAS"/>
    <property type="match status" value="1"/>
</dbReference>
<dbReference type="NCBIfam" id="TIGR00377">
    <property type="entry name" value="ant_ant_sig"/>
    <property type="match status" value="1"/>
</dbReference>
<dbReference type="EMBL" id="JBHSNS010000002">
    <property type="protein sequence ID" value="MFC5728866.1"/>
    <property type="molecule type" value="Genomic_DNA"/>
</dbReference>
<dbReference type="InterPro" id="IPR036513">
    <property type="entry name" value="STAS_dom_sf"/>
</dbReference>
<keyword evidence="5" id="KW-1185">Reference proteome</keyword>
<dbReference type="InterPro" id="IPR002645">
    <property type="entry name" value="STAS_dom"/>
</dbReference>
<proteinExistence type="inferred from homology"/>
<organism evidence="4 5">
    <name type="scientific">Nocardioides vastitatis</name>
    <dbReference type="NCBI Taxonomy" id="2568655"/>
    <lineage>
        <taxon>Bacteria</taxon>
        <taxon>Bacillati</taxon>
        <taxon>Actinomycetota</taxon>
        <taxon>Actinomycetes</taxon>
        <taxon>Propionibacteriales</taxon>
        <taxon>Nocardioidaceae</taxon>
        <taxon>Nocardioides</taxon>
    </lineage>
</organism>
<dbReference type="InterPro" id="IPR003658">
    <property type="entry name" value="Anti-sigma_ant"/>
</dbReference>
<gene>
    <name evidence="4" type="ORF">ACFPQB_08040</name>
</gene>
<evidence type="ECO:0000256" key="1">
    <source>
        <dbReference type="ARBA" id="ARBA00009013"/>
    </source>
</evidence>
<feature type="domain" description="STAS" evidence="3">
    <location>
        <begin position="5"/>
        <end position="109"/>
    </location>
</feature>
<reference evidence="5" key="1">
    <citation type="journal article" date="2019" name="Int. J. Syst. Evol. Microbiol.">
        <title>The Global Catalogue of Microorganisms (GCM) 10K type strain sequencing project: providing services to taxonomists for standard genome sequencing and annotation.</title>
        <authorList>
            <consortium name="The Broad Institute Genomics Platform"/>
            <consortium name="The Broad Institute Genome Sequencing Center for Infectious Disease"/>
            <person name="Wu L."/>
            <person name="Ma J."/>
        </authorList>
    </citation>
    <scope>NUCLEOTIDE SEQUENCE [LARGE SCALE GENOMIC DNA]</scope>
    <source>
        <strain evidence="5">YIM 94188</strain>
    </source>
</reference>
<dbReference type="Proteomes" id="UP001596072">
    <property type="component" value="Unassembled WGS sequence"/>
</dbReference>
<dbReference type="Gene3D" id="3.30.750.24">
    <property type="entry name" value="STAS domain"/>
    <property type="match status" value="1"/>
</dbReference>
<dbReference type="PANTHER" id="PTHR33495:SF2">
    <property type="entry name" value="ANTI-SIGMA FACTOR ANTAGONIST TM_1081-RELATED"/>
    <property type="match status" value="1"/>
</dbReference>
<evidence type="ECO:0000313" key="4">
    <source>
        <dbReference type="EMBL" id="MFC5728866.1"/>
    </source>
</evidence>
<dbReference type="RefSeq" id="WP_168798362.1">
    <property type="nucleotide sequence ID" value="NZ_JBHSNS010000002.1"/>
</dbReference>
<sequence length="109" mass="11836">MTDLAHVDATTVDSTTIVRVRGEIDLSNAAEVRDAIGAAVPDATTSIVLDLSDTAYLDSAGIAMIFRLAERLGYNRQELRLVVPPDAPIRAVIRLTQMDRIIPTHHSVD</sequence>
<dbReference type="Pfam" id="PF01740">
    <property type="entry name" value="STAS"/>
    <property type="match status" value="1"/>
</dbReference>
<comment type="similarity">
    <text evidence="1 2">Belongs to the anti-sigma-factor antagonist family.</text>
</comment>
<protein>
    <recommendedName>
        <fullName evidence="2">Anti-sigma factor antagonist</fullName>
    </recommendedName>
</protein>
<dbReference type="PANTHER" id="PTHR33495">
    <property type="entry name" value="ANTI-SIGMA FACTOR ANTAGONIST TM_1081-RELATED-RELATED"/>
    <property type="match status" value="1"/>
</dbReference>